<dbReference type="Proteomes" id="UP000887578">
    <property type="component" value="Unplaced"/>
</dbReference>
<accession>A0A914P8E0</accession>
<dbReference type="Pfam" id="PF01549">
    <property type="entry name" value="ShK"/>
    <property type="match status" value="2"/>
</dbReference>
<keyword evidence="2 3" id="KW-1015">Disulfide bond</keyword>
<dbReference type="InterPro" id="IPR003582">
    <property type="entry name" value="ShKT_dom"/>
</dbReference>
<dbReference type="WBParaSite" id="PDA_v2.g14306.t1">
    <property type="protein sequence ID" value="PDA_v2.g14306.t1"/>
    <property type="gene ID" value="PDA_v2.g14306"/>
</dbReference>
<evidence type="ECO:0000256" key="2">
    <source>
        <dbReference type="ARBA" id="ARBA00023157"/>
    </source>
</evidence>
<keyword evidence="1 4" id="KW-0732">Signal</keyword>
<evidence type="ECO:0000313" key="7">
    <source>
        <dbReference type="WBParaSite" id="PDA_v2.g14306.t1"/>
    </source>
</evidence>
<reference evidence="7" key="1">
    <citation type="submission" date="2022-11" db="UniProtKB">
        <authorList>
            <consortium name="WormBaseParasite"/>
        </authorList>
    </citation>
    <scope>IDENTIFICATION</scope>
</reference>
<name>A0A914P8E0_9BILA</name>
<dbReference type="Gene3D" id="1.10.10.1940">
    <property type="match status" value="2"/>
</dbReference>
<evidence type="ECO:0000256" key="1">
    <source>
        <dbReference type="ARBA" id="ARBA00022729"/>
    </source>
</evidence>
<dbReference type="PANTHER" id="PTHR46219:SF13">
    <property type="entry name" value="SHKT DOMAIN-CONTAINING PROTEIN"/>
    <property type="match status" value="1"/>
</dbReference>
<evidence type="ECO:0000259" key="5">
    <source>
        <dbReference type="PROSITE" id="PS51670"/>
    </source>
</evidence>
<dbReference type="PANTHER" id="PTHR46219">
    <property type="entry name" value="PROTEIN CBG11138"/>
    <property type="match status" value="1"/>
</dbReference>
<evidence type="ECO:0000256" key="3">
    <source>
        <dbReference type="PROSITE-ProRule" id="PRU01005"/>
    </source>
</evidence>
<evidence type="ECO:0000313" key="6">
    <source>
        <dbReference type="Proteomes" id="UP000887578"/>
    </source>
</evidence>
<dbReference type="AlphaFoldDB" id="A0A914P8E0"/>
<feature type="disulfide bond" evidence="3">
    <location>
        <begin position="75"/>
        <end position="88"/>
    </location>
</feature>
<protein>
    <submittedName>
        <fullName evidence="7">ShKT domain-containing protein</fullName>
    </submittedName>
</protein>
<dbReference type="FunFam" id="1.10.10.1940:FF:000002">
    <property type="entry name" value="PHAryngeal gland Toxin-related"/>
    <property type="match status" value="1"/>
</dbReference>
<dbReference type="SMART" id="SM00254">
    <property type="entry name" value="ShKT"/>
    <property type="match status" value="3"/>
</dbReference>
<comment type="caution">
    <text evidence="3">Lacks conserved residue(s) required for the propagation of feature annotation.</text>
</comment>
<feature type="signal peptide" evidence="4">
    <location>
        <begin position="1"/>
        <end position="18"/>
    </location>
</feature>
<organism evidence="6 7">
    <name type="scientific">Panagrolaimus davidi</name>
    <dbReference type="NCBI Taxonomy" id="227884"/>
    <lineage>
        <taxon>Eukaryota</taxon>
        <taxon>Metazoa</taxon>
        <taxon>Ecdysozoa</taxon>
        <taxon>Nematoda</taxon>
        <taxon>Chromadorea</taxon>
        <taxon>Rhabditida</taxon>
        <taxon>Tylenchina</taxon>
        <taxon>Panagrolaimomorpha</taxon>
        <taxon>Panagrolaimoidea</taxon>
        <taxon>Panagrolaimidae</taxon>
        <taxon>Panagrolaimus</taxon>
    </lineage>
</organism>
<feature type="domain" description="ShKT" evidence="5">
    <location>
        <begin position="50"/>
        <end position="91"/>
    </location>
</feature>
<evidence type="ECO:0000256" key="4">
    <source>
        <dbReference type="SAM" id="SignalP"/>
    </source>
</evidence>
<dbReference type="PROSITE" id="PS51670">
    <property type="entry name" value="SHKT"/>
    <property type="match status" value="1"/>
</dbReference>
<proteinExistence type="predicted"/>
<keyword evidence="6" id="KW-1185">Reference proteome</keyword>
<feature type="chain" id="PRO_5037426300" evidence="4">
    <location>
        <begin position="19"/>
        <end position="196"/>
    </location>
</feature>
<sequence length="196" mass="20734">MFGKVHILLLACFAGIFCTEICLKQTGVCLYALMPDCDDIASKCTENNTCCVTDPAQNCDNIMDDSSCESNAAKCNVDAISKACPKTCKACVSIGNPPPPPCVDKVGPNGANDCVKDAYLCNNAQYFDLMTQLCPKTCNRCPGVAPPPAGSPSAPPCVDKVGPNGQSDCAKDAYLCNNAQYFDLMTQQCPKTCGRC</sequence>